<dbReference type="CDD" id="cd09917">
    <property type="entry name" value="F-box_SF"/>
    <property type="match status" value="1"/>
</dbReference>
<gene>
    <name evidence="1" type="primary">KNAG0A04420</name>
    <name evidence="1" type="ordered locus">KNAG_0A04420</name>
</gene>
<evidence type="ECO:0008006" key="3">
    <source>
        <dbReference type="Google" id="ProtNLM"/>
    </source>
</evidence>
<sequence length="273" mass="30368">MSAQVSLVGLPLDVLWKVLGYVSADERDICAVAGSSRFLRRVVQLYLKSESLKWGSYVIGLGEVSFKASQNGAGAIFGPQNCYFAPTTTKNNHSRHLKNTNSIAVHNGFSKTGYTSAAVDLDYEMDLTSPTLLSYRSRDNSVFTNQSFDDSMEDSTVYNVTTDYSIPPHKERSEESITRLRSSNKVKDKALLFERLIKKENAEKSTNNHLSHLQTRNLSSFSINDKKTGPSKQYLAHLEATNTEPHNRTTANKGGRKMKVVLSGENKVCFQAV</sequence>
<protein>
    <recommendedName>
        <fullName evidence="3">F-box domain-containing protein</fullName>
    </recommendedName>
</protein>
<dbReference type="EMBL" id="HE978314">
    <property type="protein sequence ID" value="CCK68116.1"/>
    <property type="molecule type" value="Genomic_DNA"/>
</dbReference>
<dbReference type="Proteomes" id="UP000006310">
    <property type="component" value="Chromosome 1"/>
</dbReference>
<accession>J7S3Q3</accession>
<evidence type="ECO:0000313" key="2">
    <source>
        <dbReference type="Proteomes" id="UP000006310"/>
    </source>
</evidence>
<organism evidence="1 2">
    <name type="scientific">Huiozyma naganishii (strain ATCC MYA-139 / BCRC 22969 / CBS 8797 / KCTC 17520 / NBRC 10181 / NCYC 3082 / Yp74L-3)</name>
    <name type="common">Yeast</name>
    <name type="synonym">Kazachstania naganishii</name>
    <dbReference type="NCBI Taxonomy" id="1071383"/>
    <lineage>
        <taxon>Eukaryota</taxon>
        <taxon>Fungi</taxon>
        <taxon>Dikarya</taxon>
        <taxon>Ascomycota</taxon>
        <taxon>Saccharomycotina</taxon>
        <taxon>Saccharomycetes</taxon>
        <taxon>Saccharomycetales</taxon>
        <taxon>Saccharomycetaceae</taxon>
        <taxon>Huiozyma</taxon>
    </lineage>
</organism>
<keyword evidence="2" id="KW-1185">Reference proteome</keyword>
<proteinExistence type="predicted"/>
<name>J7S3Q3_HUIN7</name>
<dbReference type="AlphaFoldDB" id="J7S3Q3"/>
<dbReference type="RefSeq" id="XP_022462362.1">
    <property type="nucleotide sequence ID" value="XM_022608730.1"/>
</dbReference>
<dbReference type="GeneID" id="34523751"/>
<dbReference type="HOGENOM" id="CLU_1019645_0_0_1"/>
<reference evidence="1 2" key="1">
    <citation type="journal article" date="2011" name="Proc. Natl. Acad. Sci. U.S.A.">
        <title>Evolutionary erosion of yeast sex chromosomes by mating-type switching accidents.</title>
        <authorList>
            <person name="Gordon J.L."/>
            <person name="Armisen D."/>
            <person name="Proux-Wera E."/>
            <person name="Oheigeartaigh S.S."/>
            <person name="Byrne K.P."/>
            <person name="Wolfe K.H."/>
        </authorList>
    </citation>
    <scope>NUCLEOTIDE SEQUENCE [LARGE SCALE GENOMIC DNA]</scope>
    <source>
        <strain evidence="2">ATCC MYA-139 / BCRC 22969 / CBS 8797 / CCRC 22969 / KCTC 17520 / NBRC 10181 / NCYC 3082</strain>
    </source>
</reference>
<dbReference type="KEGG" id="kng:KNAG_0A04420"/>
<evidence type="ECO:0000313" key="1">
    <source>
        <dbReference type="EMBL" id="CCK68116.1"/>
    </source>
</evidence>
<dbReference type="OrthoDB" id="3219396at2759"/>
<reference evidence="2" key="2">
    <citation type="submission" date="2012-08" db="EMBL/GenBank/DDBJ databases">
        <title>Genome sequence of Kazachstania naganishii.</title>
        <authorList>
            <person name="Gordon J.L."/>
            <person name="Armisen D."/>
            <person name="Proux-Wera E."/>
            <person name="OhEigeartaigh S.S."/>
            <person name="Byrne K.P."/>
            <person name="Wolfe K.H."/>
        </authorList>
    </citation>
    <scope>NUCLEOTIDE SEQUENCE [LARGE SCALE GENOMIC DNA]</scope>
    <source>
        <strain evidence="2">ATCC MYA-139 / BCRC 22969 / CBS 8797 / CCRC 22969 / KCTC 17520 / NBRC 10181 / NCYC 3082</strain>
    </source>
</reference>